<dbReference type="Proteomes" id="UP000050741">
    <property type="component" value="Unassembled WGS sequence"/>
</dbReference>
<reference evidence="1" key="2">
    <citation type="submission" date="2014-05" db="EMBL/GenBank/DDBJ databases">
        <title>The genome and life-stage specific transcriptomes of Globodera pallida elucidate key aspects of plant parasitism by a cyst nematode.</title>
        <authorList>
            <person name="Cotton J.A."/>
            <person name="Lilley C.J."/>
            <person name="Jones L.M."/>
            <person name="Kikuchi T."/>
            <person name="Reid A.J."/>
            <person name="Thorpe P."/>
            <person name="Tsai I.J."/>
            <person name="Beasley H."/>
            <person name="Blok V."/>
            <person name="Cock P.J.A."/>
            <person name="Van den Akker S.E."/>
            <person name="Holroyd N."/>
            <person name="Hunt M."/>
            <person name="Mantelin S."/>
            <person name="Naghra H."/>
            <person name="Pain A."/>
            <person name="Palomares-Rius J.E."/>
            <person name="Zarowiecki M."/>
            <person name="Berriman M."/>
            <person name="Jones J.T."/>
            <person name="Urwin P.E."/>
        </authorList>
    </citation>
    <scope>NUCLEOTIDE SEQUENCE [LARGE SCALE GENOMIC DNA]</scope>
    <source>
        <strain evidence="1">Lindley</strain>
    </source>
</reference>
<sequence>MSPHTSRIAMRAAEWGQCLVPCGQGFRTRHVECVFKGQIVDDSLCMEAMRPKTNDRCVLLACAIWNAEPWRMEGTNALYRKVYWSGLHE</sequence>
<dbReference type="SUPFAM" id="SSF82895">
    <property type="entry name" value="TSP-1 type 1 repeat"/>
    <property type="match status" value="1"/>
</dbReference>
<proteinExistence type="predicted"/>
<dbReference type="Gene3D" id="2.20.100.10">
    <property type="entry name" value="Thrombospondin type-1 (TSP1) repeat"/>
    <property type="match status" value="1"/>
</dbReference>
<dbReference type="Pfam" id="PF19030">
    <property type="entry name" value="TSP1_ADAMTS"/>
    <property type="match status" value="1"/>
</dbReference>
<reference evidence="2" key="3">
    <citation type="submission" date="2016-06" db="UniProtKB">
        <authorList>
            <consortium name="WormBaseParasite"/>
        </authorList>
    </citation>
    <scope>IDENTIFICATION</scope>
</reference>
<protein>
    <submittedName>
        <fullName evidence="2">C-type lectin domain-containing protein</fullName>
    </submittedName>
</protein>
<evidence type="ECO:0000313" key="1">
    <source>
        <dbReference type="Proteomes" id="UP000050741"/>
    </source>
</evidence>
<dbReference type="AlphaFoldDB" id="A0A183CIT8"/>
<evidence type="ECO:0000313" key="2">
    <source>
        <dbReference type="WBParaSite" id="GPLIN_001279400"/>
    </source>
</evidence>
<dbReference type="InterPro" id="IPR036383">
    <property type="entry name" value="TSP1_rpt_sf"/>
</dbReference>
<reference evidence="1" key="1">
    <citation type="submission" date="2013-12" db="EMBL/GenBank/DDBJ databases">
        <authorList>
            <person name="Aslett M."/>
        </authorList>
    </citation>
    <scope>NUCLEOTIDE SEQUENCE [LARGE SCALE GENOMIC DNA]</scope>
    <source>
        <strain evidence="1">Lindley</strain>
    </source>
</reference>
<accession>A0A183CIT8</accession>
<dbReference type="PROSITE" id="PS50092">
    <property type="entry name" value="TSP1"/>
    <property type="match status" value="1"/>
</dbReference>
<organism evidence="1 2">
    <name type="scientific">Globodera pallida</name>
    <name type="common">Potato cyst nematode worm</name>
    <name type="synonym">Heterodera pallida</name>
    <dbReference type="NCBI Taxonomy" id="36090"/>
    <lineage>
        <taxon>Eukaryota</taxon>
        <taxon>Metazoa</taxon>
        <taxon>Ecdysozoa</taxon>
        <taxon>Nematoda</taxon>
        <taxon>Chromadorea</taxon>
        <taxon>Rhabditida</taxon>
        <taxon>Tylenchina</taxon>
        <taxon>Tylenchomorpha</taxon>
        <taxon>Tylenchoidea</taxon>
        <taxon>Heteroderidae</taxon>
        <taxon>Heteroderinae</taxon>
        <taxon>Globodera</taxon>
    </lineage>
</organism>
<keyword evidence="1" id="KW-1185">Reference proteome</keyword>
<name>A0A183CIT8_GLOPA</name>
<dbReference type="InterPro" id="IPR000884">
    <property type="entry name" value="TSP1_rpt"/>
</dbReference>
<dbReference type="WBParaSite" id="GPLIN_001279400">
    <property type="protein sequence ID" value="GPLIN_001279400"/>
    <property type="gene ID" value="GPLIN_001279400"/>
</dbReference>